<dbReference type="Pfam" id="PF01627">
    <property type="entry name" value="Hpt"/>
    <property type="match status" value="1"/>
</dbReference>
<dbReference type="GO" id="GO:0005886">
    <property type="term" value="C:plasma membrane"/>
    <property type="evidence" value="ECO:0007669"/>
    <property type="project" value="UniProtKB-SubCell"/>
</dbReference>
<dbReference type="PROSITE" id="PS50109">
    <property type="entry name" value="HIS_KIN"/>
    <property type="match status" value="1"/>
</dbReference>
<feature type="modified residue" description="4-aspartylphosphate" evidence="17">
    <location>
        <position position="853"/>
    </location>
</feature>
<keyword evidence="13 18" id="KW-0472">Membrane</keyword>
<reference evidence="24" key="1">
    <citation type="submission" date="2021-04" db="EMBL/GenBank/DDBJ databases">
        <title>Draft genome sequence data of methanotrophic Methylovulum sp. strain S1L and Methylomonas sp. strain S2AM isolated from boreal lake water columns.</title>
        <authorList>
            <person name="Rissanen A.J."/>
            <person name="Mangayil R."/>
            <person name="Svenning M.M."/>
            <person name="Khanongnuch R."/>
        </authorList>
    </citation>
    <scope>NUCLEOTIDE SEQUENCE</scope>
    <source>
        <strain evidence="24">S2AM</strain>
    </source>
</reference>
<evidence type="ECO:0000256" key="6">
    <source>
        <dbReference type="ARBA" id="ARBA00022679"/>
    </source>
</evidence>
<organism evidence="24 25">
    <name type="scientific">Methylomonas paludis</name>
    <dbReference type="NCBI Taxonomy" id="1173101"/>
    <lineage>
        <taxon>Bacteria</taxon>
        <taxon>Pseudomonadati</taxon>
        <taxon>Pseudomonadota</taxon>
        <taxon>Gammaproteobacteria</taxon>
        <taxon>Methylococcales</taxon>
        <taxon>Methylococcaceae</taxon>
        <taxon>Methylomonas</taxon>
    </lineage>
</organism>
<sequence>MNTNKSFSNFKPAYCSDKPKFSVPLYGLLGLTGLNLAETSTALLTTYLYPNSIELPVWMIGLLQTQPISVAVCLIAWLVWFGLFLKKFNTANGLQLQNARLLDRKRLLLDTNPSVLYAHEDAVTSPYRCTFITGNIEKMIGYTSQQVLADAGFWQQHLHPADKDRVINAIKAAVNSGLNELNIEYRFHKADGNYCWIRDHANLIRSPEGKLESIIGSWIDISNTKSYENELLRLRMAAEASVDMIMLTDIDSNIEYVNPSFCAFTGWQFDEVIGMTPRILKSGKTPVELYTALHETLLRGEPWRGRLLNRRKKTKTFPIAIAGQAEPPDPNLYWAEVSITPLKDDQGSILGYVSIQRDISEQVHIENQLSMERMDTEARLRIANILDRQEPLKTRFGALLDELFSLKSLAIQHKGGVFLREENSQTMNLFLLRGSFSEEFIRREQQIQFGDCLCGRAGKSGELLISDDCFCDPRHDHQFENMVNHGHYIVPLLGNSTVLGVMFLYTDPYPPQDDTRKNTLVQIGHMMGLAILQDLAGRALEEARDIANESSRQKSEFLANMSHEIRTPMNGVLGMLDLLQLTPLTEEQTEFAKVAYNSAESLLYVINDILDFSKIESGKLLLENIEFDVRQLTEEICILLSGRAHAKNLELNCFVSPDLPAKLIGDPNRLRQILNNLIGNAVKFTTAGEVSVELTCIEQSPNRAKLHFSVKDTGIGIRPEQHSRLFQPFVQANSATTRRFGGTGLGLSIAKNLVEYMHGEIGLDSTPGVGSNFWFTAELEIQTSPKSASPKINGLSGCRILIVDDNATNRQILSCFLSNWGASSETAENAAIALEKLQTARLDNQAFDLAILDMQMPDMDGLNLARIIEADPALQKTHRILLSSGSIISEAERISARIAKVLSKPIRQSNLYDILANIIHQEKPQILIEPLLEKTPADYNGRKVLLVEDNATNQKVALYMLARLNLETVLAKDGQEAIIELEHQHFDLILMDCQMPIMDGFEATRLWRLYEHANQLPRTPIIALTANAMQADMEACLVAGMDDHMSKPFNNNKLLEMLNKWLDVKVDRPSVAQIWQPDEMLQNLDGDQELLDELIWLLIKDEAPQLITSLNTCLANNDASALSQTAHTLKGIAGQFCAKALQSLAAQLEADARQGIISPLATENLIMALEKLCAEAQLVISQAPDT</sequence>
<name>A0A975MNJ3_9GAMM</name>
<dbReference type="PANTHER" id="PTHR45339:SF1">
    <property type="entry name" value="HYBRID SIGNAL TRANSDUCTION HISTIDINE KINASE J"/>
    <property type="match status" value="1"/>
</dbReference>
<dbReference type="SUPFAM" id="SSF47226">
    <property type="entry name" value="Histidine-containing phosphotransfer domain, HPT domain"/>
    <property type="match status" value="1"/>
</dbReference>
<protein>
    <recommendedName>
        <fullName evidence="15">Sensory/regulatory protein RpfC</fullName>
        <ecNumber evidence="3">2.7.13.3</ecNumber>
    </recommendedName>
</protein>
<comment type="subunit">
    <text evidence="14">At low DSF concentrations, interacts with RpfF.</text>
</comment>
<keyword evidence="12" id="KW-0902">Two-component regulatory system</keyword>
<evidence type="ECO:0000256" key="14">
    <source>
        <dbReference type="ARBA" id="ARBA00064003"/>
    </source>
</evidence>
<dbReference type="CDD" id="cd00156">
    <property type="entry name" value="REC"/>
    <property type="match status" value="1"/>
</dbReference>
<dbReference type="SMART" id="SM00091">
    <property type="entry name" value="PAS"/>
    <property type="match status" value="2"/>
</dbReference>
<dbReference type="Gene3D" id="3.30.565.10">
    <property type="entry name" value="Histidine kinase-like ATPase, C-terminal domain"/>
    <property type="match status" value="1"/>
</dbReference>
<comment type="catalytic activity">
    <reaction evidence="1">
        <text>ATP + protein L-histidine = ADP + protein N-phospho-L-histidine.</text>
        <dbReference type="EC" id="2.7.13.3"/>
    </reaction>
</comment>
<dbReference type="InterPro" id="IPR029016">
    <property type="entry name" value="GAF-like_dom_sf"/>
</dbReference>
<evidence type="ECO:0000256" key="18">
    <source>
        <dbReference type="SAM" id="Phobius"/>
    </source>
</evidence>
<dbReference type="CDD" id="cd00088">
    <property type="entry name" value="HPT"/>
    <property type="match status" value="1"/>
</dbReference>
<feature type="domain" description="PAC" evidence="22">
    <location>
        <begin position="181"/>
        <end position="233"/>
    </location>
</feature>
<dbReference type="Gene3D" id="3.40.50.2300">
    <property type="match status" value="2"/>
</dbReference>
<feature type="transmembrane region" description="Helical" evidence="18">
    <location>
        <begin position="68"/>
        <end position="85"/>
    </location>
</feature>
<dbReference type="SUPFAM" id="SSF55785">
    <property type="entry name" value="PYP-like sensor domain (PAS domain)"/>
    <property type="match status" value="2"/>
</dbReference>
<dbReference type="FunFam" id="1.10.287.130:FF:000002">
    <property type="entry name" value="Two-component osmosensing histidine kinase"/>
    <property type="match status" value="1"/>
</dbReference>
<dbReference type="SMART" id="SM00387">
    <property type="entry name" value="HATPase_c"/>
    <property type="match status" value="1"/>
</dbReference>
<dbReference type="InterPro" id="IPR001789">
    <property type="entry name" value="Sig_transdc_resp-reg_receiver"/>
</dbReference>
<comment type="subcellular location">
    <subcellularLocation>
        <location evidence="2">Cell membrane</location>
        <topology evidence="2">Multi-pass membrane protein</topology>
    </subcellularLocation>
</comment>
<dbReference type="InterPro" id="IPR001610">
    <property type="entry name" value="PAC"/>
</dbReference>
<dbReference type="SUPFAM" id="SSF55781">
    <property type="entry name" value="GAF domain-like"/>
    <property type="match status" value="1"/>
</dbReference>
<dbReference type="NCBIfam" id="TIGR00229">
    <property type="entry name" value="sensory_box"/>
    <property type="match status" value="2"/>
</dbReference>
<feature type="modified residue" description="Phosphohistidine" evidence="16">
    <location>
        <position position="1127"/>
    </location>
</feature>
<evidence type="ECO:0000256" key="15">
    <source>
        <dbReference type="ARBA" id="ARBA00068150"/>
    </source>
</evidence>
<dbReference type="GO" id="GO:0000155">
    <property type="term" value="F:phosphorelay sensor kinase activity"/>
    <property type="evidence" value="ECO:0007669"/>
    <property type="project" value="InterPro"/>
</dbReference>
<dbReference type="CDD" id="cd00130">
    <property type="entry name" value="PAS"/>
    <property type="match status" value="2"/>
</dbReference>
<dbReference type="SUPFAM" id="SSF47384">
    <property type="entry name" value="Homodimeric domain of signal transducing histidine kinase"/>
    <property type="match status" value="1"/>
</dbReference>
<dbReference type="Gene3D" id="3.30.450.40">
    <property type="match status" value="1"/>
</dbReference>
<dbReference type="Pfam" id="PF02518">
    <property type="entry name" value="HATPase_c"/>
    <property type="match status" value="1"/>
</dbReference>
<feature type="domain" description="HPt" evidence="23">
    <location>
        <begin position="1088"/>
        <end position="1183"/>
    </location>
</feature>
<dbReference type="SUPFAM" id="SSF55874">
    <property type="entry name" value="ATPase domain of HSP90 chaperone/DNA topoisomerase II/histidine kinase"/>
    <property type="match status" value="1"/>
</dbReference>
<dbReference type="SMART" id="SM00086">
    <property type="entry name" value="PAC"/>
    <property type="match status" value="2"/>
</dbReference>
<dbReference type="PANTHER" id="PTHR45339">
    <property type="entry name" value="HYBRID SIGNAL TRANSDUCTION HISTIDINE KINASE J"/>
    <property type="match status" value="1"/>
</dbReference>
<dbReference type="GO" id="GO:0005524">
    <property type="term" value="F:ATP binding"/>
    <property type="evidence" value="ECO:0007669"/>
    <property type="project" value="UniProtKB-KW"/>
</dbReference>
<dbReference type="SUPFAM" id="SSF52172">
    <property type="entry name" value="CheY-like"/>
    <property type="match status" value="2"/>
</dbReference>
<feature type="domain" description="Response regulatory" evidence="20">
    <location>
        <begin position="943"/>
        <end position="1062"/>
    </location>
</feature>
<dbReference type="InterPro" id="IPR003594">
    <property type="entry name" value="HATPase_dom"/>
</dbReference>
<evidence type="ECO:0000256" key="4">
    <source>
        <dbReference type="ARBA" id="ARBA00022475"/>
    </source>
</evidence>
<evidence type="ECO:0000256" key="7">
    <source>
        <dbReference type="ARBA" id="ARBA00022692"/>
    </source>
</evidence>
<dbReference type="CDD" id="cd17546">
    <property type="entry name" value="REC_hyHK_CKI1_RcsC-like"/>
    <property type="match status" value="1"/>
</dbReference>
<evidence type="ECO:0000256" key="1">
    <source>
        <dbReference type="ARBA" id="ARBA00000085"/>
    </source>
</evidence>
<dbReference type="AlphaFoldDB" id="A0A975MNJ3"/>
<feature type="modified residue" description="4-aspartylphosphate" evidence="17">
    <location>
        <position position="992"/>
    </location>
</feature>
<accession>A0A975MNJ3</accession>
<feature type="domain" description="Histidine kinase" evidence="19">
    <location>
        <begin position="560"/>
        <end position="781"/>
    </location>
</feature>
<dbReference type="InterPro" id="IPR036641">
    <property type="entry name" value="HPT_dom_sf"/>
</dbReference>
<evidence type="ECO:0000256" key="10">
    <source>
        <dbReference type="ARBA" id="ARBA00022840"/>
    </source>
</evidence>
<dbReference type="RefSeq" id="WP_215582611.1">
    <property type="nucleotide sequence ID" value="NZ_CP073754.1"/>
</dbReference>
<feature type="domain" description="PAC" evidence="22">
    <location>
        <begin position="315"/>
        <end position="371"/>
    </location>
</feature>
<dbReference type="Pfam" id="PF08447">
    <property type="entry name" value="PAS_3"/>
    <property type="match status" value="1"/>
</dbReference>
<proteinExistence type="predicted"/>
<dbReference type="Proteomes" id="UP000676649">
    <property type="component" value="Chromosome"/>
</dbReference>
<evidence type="ECO:0000259" key="19">
    <source>
        <dbReference type="PROSITE" id="PS50109"/>
    </source>
</evidence>
<feature type="domain" description="Response regulatory" evidence="20">
    <location>
        <begin position="799"/>
        <end position="919"/>
    </location>
</feature>
<feature type="domain" description="PAS" evidence="21">
    <location>
        <begin position="230"/>
        <end position="274"/>
    </location>
</feature>
<dbReference type="PROSITE" id="PS50113">
    <property type="entry name" value="PAC"/>
    <property type="match status" value="2"/>
</dbReference>
<evidence type="ECO:0000256" key="12">
    <source>
        <dbReference type="ARBA" id="ARBA00023012"/>
    </source>
</evidence>
<dbReference type="InterPro" id="IPR013655">
    <property type="entry name" value="PAS_fold_3"/>
</dbReference>
<dbReference type="Gene3D" id="1.20.120.160">
    <property type="entry name" value="HPT domain"/>
    <property type="match status" value="1"/>
</dbReference>
<evidence type="ECO:0000256" key="16">
    <source>
        <dbReference type="PROSITE-ProRule" id="PRU00110"/>
    </source>
</evidence>
<evidence type="ECO:0000259" key="23">
    <source>
        <dbReference type="PROSITE" id="PS50894"/>
    </source>
</evidence>
<dbReference type="Pfam" id="PF00512">
    <property type="entry name" value="HisKA"/>
    <property type="match status" value="1"/>
</dbReference>
<dbReference type="FunFam" id="3.30.565.10:FF:000010">
    <property type="entry name" value="Sensor histidine kinase RcsC"/>
    <property type="match status" value="1"/>
</dbReference>
<evidence type="ECO:0000256" key="5">
    <source>
        <dbReference type="ARBA" id="ARBA00022553"/>
    </source>
</evidence>
<evidence type="ECO:0000313" key="24">
    <source>
        <dbReference type="EMBL" id="QWF71052.1"/>
    </source>
</evidence>
<dbReference type="KEGG" id="mpad:KEF85_00690"/>
<evidence type="ECO:0000313" key="25">
    <source>
        <dbReference type="Proteomes" id="UP000676649"/>
    </source>
</evidence>
<dbReference type="Gene3D" id="1.10.287.130">
    <property type="match status" value="1"/>
</dbReference>
<dbReference type="PROSITE" id="PS50894">
    <property type="entry name" value="HPT"/>
    <property type="match status" value="1"/>
</dbReference>
<dbReference type="Pfam" id="PF13426">
    <property type="entry name" value="PAS_9"/>
    <property type="match status" value="1"/>
</dbReference>
<keyword evidence="9" id="KW-0418">Kinase</keyword>
<dbReference type="InterPro" id="IPR036890">
    <property type="entry name" value="HATPase_C_sf"/>
</dbReference>
<dbReference type="SMART" id="SM00388">
    <property type="entry name" value="HisKA"/>
    <property type="match status" value="1"/>
</dbReference>
<dbReference type="Pfam" id="PF00072">
    <property type="entry name" value="Response_reg"/>
    <property type="match status" value="2"/>
</dbReference>
<dbReference type="InterPro" id="IPR011006">
    <property type="entry name" value="CheY-like_superfamily"/>
</dbReference>
<evidence type="ECO:0000256" key="8">
    <source>
        <dbReference type="ARBA" id="ARBA00022741"/>
    </source>
</evidence>
<dbReference type="PROSITE" id="PS50110">
    <property type="entry name" value="RESPONSE_REGULATORY"/>
    <property type="match status" value="2"/>
</dbReference>
<feature type="domain" description="PAS" evidence="21">
    <location>
        <begin position="130"/>
        <end position="177"/>
    </location>
</feature>
<dbReference type="PROSITE" id="PS50112">
    <property type="entry name" value="PAS"/>
    <property type="match status" value="2"/>
</dbReference>
<keyword evidence="8" id="KW-0547">Nucleotide-binding</keyword>
<keyword evidence="25" id="KW-1185">Reference proteome</keyword>
<evidence type="ECO:0000256" key="2">
    <source>
        <dbReference type="ARBA" id="ARBA00004651"/>
    </source>
</evidence>
<dbReference type="PRINTS" id="PR00344">
    <property type="entry name" value="BCTRLSENSOR"/>
</dbReference>
<dbReference type="EC" id="2.7.13.3" evidence="3"/>
<evidence type="ECO:0000259" key="22">
    <source>
        <dbReference type="PROSITE" id="PS50113"/>
    </source>
</evidence>
<evidence type="ECO:0000259" key="21">
    <source>
        <dbReference type="PROSITE" id="PS50112"/>
    </source>
</evidence>
<dbReference type="Gene3D" id="3.30.450.20">
    <property type="entry name" value="PAS domain"/>
    <property type="match status" value="2"/>
</dbReference>
<dbReference type="InterPro" id="IPR000014">
    <property type="entry name" value="PAS"/>
</dbReference>
<keyword evidence="7 18" id="KW-0812">Transmembrane</keyword>
<evidence type="ECO:0000256" key="11">
    <source>
        <dbReference type="ARBA" id="ARBA00022989"/>
    </source>
</evidence>
<dbReference type="InterPro" id="IPR035965">
    <property type="entry name" value="PAS-like_dom_sf"/>
</dbReference>
<dbReference type="InterPro" id="IPR005467">
    <property type="entry name" value="His_kinase_dom"/>
</dbReference>
<dbReference type="InterPro" id="IPR003661">
    <property type="entry name" value="HisK_dim/P_dom"/>
</dbReference>
<keyword evidence="5 17" id="KW-0597">Phosphoprotein</keyword>
<keyword evidence="4" id="KW-1003">Cell membrane</keyword>
<dbReference type="EMBL" id="CP073754">
    <property type="protein sequence ID" value="QWF71052.1"/>
    <property type="molecule type" value="Genomic_DNA"/>
</dbReference>
<keyword evidence="6" id="KW-0808">Transferase</keyword>
<keyword evidence="11 18" id="KW-1133">Transmembrane helix</keyword>
<evidence type="ECO:0000256" key="3">
    <source>
        <dbReference type="ARBA" id="ARBA00012438"/>
    </source>
</evidence>
<dbReference type="InterPro" id="IPR004358">
    <property type="entry name" value="Sig_transdc_His_kin-like_C"/>
</dbReference>
<dbReference type="SMART" id="SM00448">
    <property type="entry name" value="REC"/>
    <property type="match status" value="2"/>
</dbReference>
<evidence type="ECO:0000259" key="20">
    <source>
        <dbReference type="PROSITE" id="PS50110"/>
    </source>
</evidence>
<evidence type="ECO:0000256" key="13">
    <source>
        <dbReference type="ARBA" id="ARBA00023136"/>
    </source>
</evidence>
<dbReference type="InterPro" id="IPR008207">
    <property type="entry name" value="Sig_transdc_His_kin_Hpt_dom"/>
</dbReference>
<dbReference type="InterPro" id="IPR000700">
    <property type="entry name" value="PAS-assoc_C"/>
</dbReference>
<keyword evidence="10" id="KW-0067">ATP-binding</keyword>
<dbReference type="InterPro" id="IPR036097">
    <property type="entry name" value="HisK_dim/P_sf"/>
</dbReference>
<gene>
    <name evidence="24" type="ORF">KEF85_00690</name>
</gene>
<dbReference type="CDD" id="cd00082">
    <property type="entry name" value="HisKA"/>
    <property type="match status" value="1"/>
</dbReference>
<evidence type="ECO:0000256" key="9">
    <source>
        <dbReference type="ARBA" id="ARBA00022777"/>
    </source>
</evidence>
<evidence type="ECO:0000256" key="17">
    <source>
        <dbReference type="PROSITE-ProRule" id="PRU00169"/>
    </source>
</evidence>
<dbReference type="CDD" id="cd16922">
    <property type="entry name" value="HATPase_EvgS-ArcB-TorS-like"/>
    <property type="match status" value="1"/>
</dbReference>